<evidence type="ECO:0000256" key="1">
    <source>
        <dbReference type="SAM" id="MobiDB-lite"/>
    </source>
</evidence>
<protein>
    <submittedName>
        <fullName evidence="2">Alpha-glucoside transport system substrate-binding protein</fullName>
    </submittedName>
</protein>
<dbReference type="EMBL" id="FNPB01000005">
    <property type="protein sequence ID" value="SDY03216.1"/>
    <property type="molecule type" value="Genomic_DNA"/>
</dbReference>
<reference evidence="3" key="1">
    <citation type="submission" date="2016-10" db="EMBL/GenBank/DDBJ databases">
        <authorList>
            <person name="Varghese N."/>
            <person name="Submissions S."/>
        </authorList>
    </citation>
    <scope>NUCLEOTIDE SEQUENCE [LARGE SCALE GENOMIC DNA]</scope>
    <source>
        <strain evidence="3">CGMCC 1.10118</strain>
    </source>
</reference>
<gene>
    <name evidence="2" type="ORF">SAMN04487946_105194</name>
</gene>
<dbReference type="PROSITE" id="PS51257">
    <property type="entry name" value="PROKAR_LIPOPROTEIN"/>
    <property type="match status" value="1"/>
</dbReference>
<dbReference type="AlphaFoldDB" id="A0A1H3GIT7"/>
<dbReference type="RefSeq" id="WP_281241838.1">
    <property type="nucleotide sequence ID" value="NZ_FNPB01000005.1"/>
</dbReference>
<dbReference type="Proteomes" id="UP000199170">
    <property type="component" value="Unassembled WGS sequence"/>
</dbReference>
<name>A0A1H3GIT7_9EURY</name>
<keyword evidence="3" id="KW-1185">Reference proteome</keyword>
<accession>A0A1H3GIT7</accession>
<evidence type="ECO:0000313" key="2">
    <source>
        <dbReference type="EMBL" id="SDY03216.1"/>
    </source>
</evidence>
<sequence length="41" mass="3697">MRRRTFVATAAGAGSVLLAGCSGGGSGDGGGDGGQPTESGA</sequence>
<feature type="compositionally biased region" description="Gly residues" evidence="1">
    <location>
        <begin position="21"/>
        <end position="34"/>
    </location>
</feature>
<feature type="region of interest" description="Disordered" evidence="1">
    <location>
        <begin position="21"/>
        <end position="41"/>
    </location>
</feature>
<evidence type="ECO:0000313" key="3">
    <source>
        <dbReference type="Proteomes" id="UP000199170"/>
    </source>
</evidence>
<proteinExistence type="predicted"/>
<organism evidence="2 3">
    <name type="scientific">Halobellus clavatus</name>
    <dbReference type="NCBI Taxonomy" id="660517"/>
    <lineage>
        <taxon>Archaea</taxon>
        <taxon>Methanobacteriati</taxon>
        <taxon>Methanobacteriota</taxon>
        <taxon>Stenosarchaea group</taxon>
        <taxon>Halobacteria</taxon>
        <taxon>Halobacteriales</taxon>
        <taxon>Haloferacaceae</taxon>
        <taxon>Halobellus</taxon>
    </lineage>
</organism>